<organism evidence="1 2">
    <name type="scientific">Brevibacillus fortis</name>
    <dbReference type="NCBI Taxonomy" id="2126352"/>
    <lineage>
        <taxon>Bacteria</taxon>
        <taxon>Bacillati</taxon>
        <taxon>Bacillota</taxon>
        <taxon>Bacilli</taxon>
        <taxon>Bacillales</taxon>
        <taxon>Paenibacillaceae</taxon>
        <taxon>Brevibacillus</taxon>
    </lineage>
</organism>
<proteinExistence type="predicted"/>
<dbReference type="OrthoDB" id="4336303at2"/>
<keyword evidence="2" id="KW-1185">Reference proteome</keyword>
<accession>A0A2P7VH12</accession>
<sequence length="376" mass="41882">MSFDESNIPDVQRRVAVYAQARNFLTGFCTFHADAVSNQRRLEVILFPSTSAKIHYERVADLGITDENDIPEVARRVAKLAQNLKDPSGKNYLTGFTTFHADNIGTGRRLEIILLPDDSTLAKIHYERVADLGITDENDIPEVARRVAKFAQDLKDPSGKNYLTGFTTFHADNIGTGRRLEIILFTQNVAALDYEFKLGLGIIGRFSFQPEINSSQRFKLIERHIFAVSRAIICDTLGDHKQKLLNAYTKAIDHGVSTDPNENASVPVPERSRINVNFSVLFPKGDIEIAQTLIHEMMHCAGEGLQSELDHPPRRLPPPGQSCAVPEHTFDCPFDGGPYYSSPPLQAELCIAGSQSDISNCMLNSRGEFTVYEKNT</sequence>
<protein>
    <recommendedName>
        <fullName evidence="3">Lysine-specific metallo-endopeptidase domain-containing protein</fullName>
    </recommendedName>
</protein>
<gene>
    <name evidence="1" type="ORF">C7R93_06175</name>
</gene>
<evidence type="ECO:0000313" key="1">
    <source>
        <dbReference type="EMBL" id="PSJ98526.1"/>
    </source>
</evidence>
<evidence type="ECO:0000313" key="2">
    <source>
        <dbReference type="Proteomes" id="UP000240419"/>
    </source>
</evidence>
<name>A0A2P7VH12_9BACL</name>
<dbReference type="Proteomes" id="UP000240419">
    <property type="component" value="Unassembled WGS sequence"/>
</dbReference>
<evidence type="ECO:0008006" key="3">
    <source>
        <dbReference type="Google" id="ProtNLM"/>
    </source>
</evidence>
<dbReference type="AlphaFoldDB" id="A0A2P7VH12"/>
<comment type="caution">
    <text evidence="1">The sequence shown here is derived from an EMBL/GenBank/DDBJ whole genome shotgun (WGS) entry which is preliminary data.</text>
</comment>
<dbReference type="EMBL" id="PXZM01000007">
    <property type="protein sequence ID" value="PSJ98526.1"/>
    <property type="molecule type" value="Genomic_DNA"/>
</dbReference>
<reference evidence="1 2" key="1">
    <citation type="submission" date="2018-03" db="EMBL/GenBank/DDBJ databases">
        <title>Brevisbacillus phylogenomics.</title>
        <authorList>
            <person name="Dunlap C."/>
        </authorList>
    </citation>
    <scope>NUCLEOTIDE SEQUENCE [LARGE SCALE GENOMIC DNA]</scope>
    <source>
        <strain evidence="1 2">NRRL NRS-1210</strain>
    </source>
</reference>
<dbReference type="RefSeq" id="WP_106837982.1">
    <property type="nucleotide sequence ID" value="NZ_JBCNIW010000041.1"/>
</dbReference>